<feature type="compositionally biased region" description="Polar residues" evidence="1">
    <location>
        <begin position="551"/>
        <end position="567"/>
    </location>
</feature>
<feature type="region of interest" description="Disordered" evidence="1">
    <location>
        <begin position="869"/>
        <end position="894"/>
    </location>
</feature>
<reference evidence="2 3" key="1">
    <citation type="submission" date="2025-04" db="UniProtKB">
        <authorList>
            <consortium name="RefSeq"/>
        </authorList>
    </citation>
    <scope>IDENTIFICATION</scope>
    <source>
        <tissue evidence="2 3">Whole insect</tissue>
    </source>
</reference>
<dbReference type="RefSeq" id="XP_028137994.1">
    <property type="nucleotide sequence ID" value="XM_028282193.1"/>
</dbReference>
<feature type="region of interest" description="Disordered" evidence="1">
    <location>
        <begin position="500"/>
        <end position="524"/>
    </location>
</feature>
<feature type="compositionally biased region" description="Basic and acidic residues" evidence="1">
    <location>
        <begin position="99"/>
        <end position="115"/>
    </location>
</feature>
<feature type="compositionally biased region" description="Polar residues" evidence="1">
    <location>
        <begin position="21"/>
        <end position="32"/>
    </location>
</feature>
<dbReference type="OrthoDB" id="6723810at2759"/>
<dbReference type="RefSeq" id="XP_028137986.1">
    <property type="nucleotide sequence ID" value="XM_028282185.1"/>
</dbReference>
<sequence>MDILVRQNAVESVNEEEKSTQDSSANQTDSGCETSTTKSIEESLTTTTIVTTQVRIDNDLLILQRDPETDRKIINKTAYAKLHRSLSPTRQLDSIKAKYENSENESGKSDAETPKLKHVPPPKLTKQEQEFIRNKSKLPLAKPRQSVKSEIILPNKKTNEKYKYRNSLNLDRRTKKRDENSNEVFRKNSSSSGEFITVVTRSESIETVDKLGKELDLFTMDSGKPKDKKRANSFRKIFSGKLFGSKEKKKKEETESLQQKKNVNNENLQNETSAFTRQSPYRQSGGNSSIPKPTRIPQMEEKIPPPPLKVIQEMEHKYAQQHVKEFNNIKQTFENPDSPVHKEQPVKVTNPGPMDFKKVANINKFIDTSSSASTMESDRENSFKKYSSDSESPYKSLRFADTNRNTPPRAQELRQIQDVRLVNPKALIPINSERPLPNPYQNSLTKPKISPKPQLPLPKSISSPKAKTFPQPTLNDTYGTVLDSLEVKKEASVQYNLVQKPPRSPSLEQTKLRLPPNRDIGPMSPRMRSPIPQHHVSAEKLIATELLRGSRSPTPTKKKNSQLNSSHQKLEISIDYPDNIGVQRNDNVRSNFVVTSKPPISRIPEYVRNNQLSPNYENKNNMMIYAKSQEPRPSEYVNIQRNNQRSPNFDNRTVNAIVGSQERLLDLQKGGHYSPNYENRMRLISSQEKLSVKSPEPVMPRANQISPNYDNRNMNVGSQERLVHRATPDHLVIQRNVQSSPVYDVRNLQGSPGYDVRNVQGSPVYDMRNRLGSQEKLLNSTMRSPTPSMILANPDLSSVRQGSSRSSTPVEMRQPPSNKHSPIKEEMRKSVEAYYWKEIKKLKEQENVDLYYYQMQVMPFGYAEDPISFRRSRSSSPSQRNGRRSLSLPREPKSQIPVVEVETYGRFQPTPIPEGRAVVNQHYQNQYPQQFRRNAPERRTVDVVQRGDNALYRPIFKRGSLTTPSRELMDDQQYKKVSFGNGAADVWPTKNGYTQNPPQRKEEARRLDSIDDDVFLPNPQQTSKLIVDGKEIYGYANRPYSNQTVRQDPPYYQNFSRQVHQEPTYGYRGPVRDNIPEEPAHLTRYNSVQLVEPIYGQHQRVSRRMSFDNSQTYIPKPQIQQRRQIFIKDDIYGYMGGYVPNDQQNVVYASRQSIVEPVYGYSRGVPRQITVRDKVCDMYGQIHDQNSPSLNVRRSGVMLGQLQPVPPSHPPPQNFVRNSRLTASANDMYKRYQNVDNRYPNHVIPVHRDVAPSRPLPPVPMDKKVYFRQNKETVPEMSDVQNGNSVAKSKKRGIFGK</sequence>
<evidence type="ECO:0000313" key="3">
    <source>
        <dbReference type="RefSeq" id="XP_028137978.1"/>
    </source>
</evidence>
<dbReference type="RefSeq" id="XP_028137971.1">
    <property type="nucleotide sequence ID" value="XM_028282170.1"/>
</dbReference>
<feature type="region of interest" description="Disordered" evidence="1">
    <location>
        <begin position="689"/>
        <end position="713"/>
    </location>
</feature>
<feature type="region of interest" description="Disordered" evidence="1">
    <location>
        <begin position="245"/>
        <end position="300"/>
    </location>
</feature>
<proteinExistence type="predicted"/>
<organism evidence="5">
    <name type="scientific">Diabrotica virgifera virgifera</name>
    <name type="common">western corn rootworm</name>
    <dbReference type="NCBI Taxonomy" id="50390"/>
    <lineage>
        <taxon>Eukaryota</taxon>
        <taxon>Metazoa</taxon>
        <taxon>Ecdysozoa</taxon>
        <taxon>Arthropoda</taxon>
        <taxon>Hexapoda</taxon>
        <taxon>Insecta</taxon>
        <taxon>Pterygota</taxon>
        <taxon>Neoptera</taxon>
        <taxon>Endopterygota</taxon>
        <taxon>Coleoptera</taxon>
        <taxon>Polyphaga</taxon>
        <taxon>Cucujiformia</taxon>
        <taxon>Chrysomeloidea</taxon>
        <taxon>Chrysomelidae</taxon>
        <taxon>Galerucinae</taxon>
        <taxon>Diabroticina</taxon>
        <taxon>Diabroticites</taxon>
        <taxon>Diabrotica</taxon>
    </lineage>
</organism>
<feature type="compositionally biased region" description="Low complexity" evidence="1">
    <location>
        <begin position="797"/>
        <end position="807"/>
    </location>
</feature>
<feature type="region of interest" description="Disordered" evidence="1">
    <location>
        <begin position="99"/>
        <end position="190"/>
    </location>
</feature>
<feature type="region of interest" description="Disordered" evidence="1">
    <location>
        <begin position="780"/>
        <end position="823"/>
    </location>
</feature>
<accession>A0A6P7FNR6</accession>
<feature type="region of interest" description="Disordered" evidence="1">
    <location>
        <begin position="548"/>
        <end position="567"/>
    </location>
</feature>
<evidence type="ECO:0000313" key="2">
    <source>
        <dbReference type="RefSeq" id="XP_028137971.1"/>
    </source>
</evidence>
<evidence type="ECO:0000313" key="5">
    <source>
        <dbReference type="RefSeq" id="XP_028137994.1"/>
    </source>
</evidence>
<feature type="region of interest" description="Disordered" evidence="1">
    <location>
        <begin position="1"/>
        <end position="39"/>
    </location>
</feature>
<feature type="compositionally biased region" description="Basic and acidic residues" evidence="1">
    <location>
        <begin position="170"/>
        <end position="186"/>
    </location>
</feature>
<dbReference type="RefSeq" id="XP_028137978.1">
    <property type="nucleotide sequence ID" value="XM_028282177.1"/>
</dbReference>
<evidence type="ECO:0000313" key="4">
    <source>
        <dbReference type="RefSeq" id="XP_028137986.1"/>
    </source>
</evidence>
<feature type="compositionally biased region" description="Basic residues" evidence="1">
    <location>
        <begin position="1288"/>
        <end position="1297"/>
    </location>
</feature>
<feature type="compositionally biased region" description="Polar residues" evidence="1">
    <location>
        <begin position="460"/>
        <end position="474"/>
    </location>
</feature>
<feature type="compositionally biased region" description="Basic and acidic residues" evidence="1">
    <location>
        <begin position="245"/>
        <end position="254"/>
    </location>
</feature>
<feature type="region of interest" description="Disordered" evidence="1">
    <location>
        <begin position="430"/>
        <end position="474"/>
    </location>
</feature>
<protein>
    <submittedName>
        <fullName evidence="2 3">Uncharacterized protein LOC114332380</fullName>
    </submittedName>
</protein>
<feature type="compositionally biased region" description="Basic and acidic residues" evidence="1">
    <location>
        <begin position="376"/>
        <end position="388"/>
    </location>
</feature>
<dbReference type="KEGG" id="dvv:114332380"/>
<evidence type="ECO:0000256" key="1">
    <source>
        <dbReference type="SAM" id="MobiDB-lite"/>
    </source>
</evidence>
<gene>
    <name evidence="2 3 4 5" type="primary">LOC114332380</name>
</gene>
<feature type="region of interest" description="Disordered" evidence="1">
    <location>
        <begin position="333"/>
        <end position="354"/>
    </location>
</feature>
<feature type="compositionally biased region" description="Polar residues" evidence="1">
    <location>
        <begin position="703"/>
        <end position="713"/>
    </location>
</feature>
<feature type="region of interest" description="Disordered" evidence="1">
    <location>
        <begin position="1273"/>
        <end position="1297"/>
    </location>
</feature>
<feature type="compositionally biased region" description="Polar residues" evidence="1">
    <location>
        <begin position="262"/>
        <end position="291"/>
    </location>
</feature>
<name>A0A6P7FNR6_DIAVI</name>
<feature type="region of interest" description="Disordered" evidence="1">
    <location>
        <begin position="370"/>
        <end position="411"/>
    </location>
</feature>